<evidence type="ECO:0000313" key="3">
    <source>
        <dbReference type="EMBL" id="GFZ18367.1"/>
    </source>
</evidence>
<feature type="region of interest" description="Disordered" evidence="1">
    <location>
        <begin position="63"/>
        <end position="123"/>
    </location>
</feature>
<name>A0A7J0H5I3_9ERIC</name>
<comment type="caution">
    <text evidence="3">The sequence shown here is derived from an EMBL/GenBank/DDBJ whole genome shotgun (WGS) entry which is preliminary data.</text>
</comment>
<keyword evidence="4" id="KW-1185">Reference proteome</keyword>
<dbReference type="PANTHER" id="PTHR33223:SF10">
    <property type="entry name" value="AMINOTRANSFERASE-LIKE PLANT MOBILE DOMAIN-CONTAINING PROTEIN"/>
    <property type="match status" value="1"/>
</dbReference>
<evidence type="ECO:0000259" key="2">
    <source>
        <dbReference type="Pfam" id="PF03732"/>
    </source>
</evidence>
<dbReference type="InterPro" id="IPR005162">
    <property type="entry name" value="Retrotrans_gag_dom"/>
</dbReference>
<feature type="compositionally biased region" description="Basic and acidic residues" evidence="1">
    <location>
        <begin position="277"/>
        <end position="303"/>
    </location>
</feature>
<accession>A0A7J0H5I3</accession>
<feature type="compositionally biased region" description="Low complexity" evidence="1">
    <location>
        <begin position="9"/>
        <end position="23"/>
    </location>
</feature>
<dbReference type="OrthoDB" id="1737504at2759"/>
<dbReference type="AlphaFoldDB" id="A0A7J0H5I3"/>
<evidence type="ECO:0000256" key="1">
    <source>
        <dbReference type="SAM" id="MobiDB-lite"/>
    </source>
</evidence>
<feature type="region of interest" description="Disordered" evidence="1">
    <location>
        <begin position="271"/>
        <end position="303"/>
    </location>
</feature>
<evidence type="ECO:0000313" key="4">
    <source>
        <dbReference type="Proteomes" id="UP000585474"/>
    </source>
</evidence>
<sequence>MHLCSRYLPRPSASSPPNNRAPPMANTSQAPDLEGLHREIHGMAEQMRIMNENNTHLVQLLAAANPPPPATPPIPDLERSHHSNRSGRSFSKSQYRSSTEGETPITKSSPTTNAPVTVDTLIRQTEPPFTERVLRARVSSRVMCKAFSATLKGSARSWFRKLPPETIDSFGDLSRLFVANFMSCRNRQKNASHLFTVHQKETESLKDFVKRFNQTVLEVEDLSDKVVIMAMMEGLRPGPLFDSLSKNIPKTLFALQSKADKYIAAEELAEAKRRRRGKEDHKRKEPDTRQIDYRAEARNKRPD</sequence>
<feature type="region of interest" description="Disordered" evidence="1">
    <location>
        <begin position="1"/>
        <end position="31"/>
    </location>
</feature>
<feature type="compositionally biased region" description="Pro residues" evidence="1">
    <location>
        <begin position="65"/>
        <end position="75"/>
    </location>
</feature>
<organism evidence="3 4">
    <name type="scientific">Actinidia rufa</name>
    <dbReference type="NCBI Taxonomy" id="165716"/>
    <lineage>
        <taxon>Eukaryota</taxon>
        <taxon>Viridiplantae</taxon>
        <taxon>Streptophyta</taxon>
        <taxon>Embryophyta</taxon>
        <taxon>Tracheophyta</taxon>
        <taxon>Spermatophyta</taxon>
        <taxon>Magnoliopsida</taxon>
        <taxon>eudicotyledons</taxon>
        <taxon>Gunneridae</taxon>
        <taxon>Pentapetalae</taxon>
        <taxon>asterids</taxon>
        <taxon>Ericales</taxon>
        <taxon>Actinidiaceae</taxon>
        <taxon>Actinidia</taxon>
    </lineage>
</organism>
<dbReference type="EMBL" id="BJWL01000027">
    <property type="protein sequence ID" value="GFZ18367.1"/>
    <property type="molecule type" value="Genomic_DNA"/>
</dbReference>
<protein>
    <recommendedName>
        <fullName evidence="2">Retrotransposon gag domain-containing protein</fullName>
    </recommendedName>
</protein>
<dbReference type="Proteomes" id="UP000585474">
    <property type="component" value="Unassembled WGS sequence"/>
</dbReference>
<proteinExistence type="predicted"/>
<gene>
    <name evidence="3" type="ORF">Acr_27g0001060</name>
</gene>
<reference evidence="3 4" key="1">
    <citation type="submission" date="2019-07" db="EMBL/GenBank/DDBJ databases">
        <title>De Novo Assembly of kiwifruit Actinidia rufa.</title>
        <authorList>
            <person name="Sugita-Konishi S."/>
            <person name="Sato K."/>
            <person name="Mori E."/>
            <person name="Abe Y."/>
            <person name="Kisaki G."/>
            <person name="Hamano K."/>
            <person name="Suezawa K."/>
            <person name="Otani M."/>
            <person name="Fukuda T."/>
            <person name="Manabe T."/>
            <person name="Gomi K."/>
            <person name="Tabuchi M."/>
            <person name="Akimitsu K."/>
            <person name="Kataoka I."/>
        </authorList>
    </citation>
    <scope>NUCLEOTIDE SEQUENCE [LARGE SCALE GENOMIC DNA]</scope>
    <source>
        <strain evidence="4">cv. Fuchu</strain>
    </source>
</reference>
<feature type="compositionally biased region" description="Polar residues" evidence="1">
    <location>
        <begin position="86"/>
        <end position="115"/>
    </location>
</feature>
<feature type="domain" description="Retrotransposon gag" evidence="2">
    <location>
        <begin position="146"/>
        <end position="237"/>
    </location>
</feature>
<dbReference type="PANTHER" id="PTHR33223">
    <property type="entry name" value="CCHC-TYPE DOMAIN-CONTAINING PROTEIN"/>
    <property type="match status" value="1"/>
</dbReference>
<dbReference type="Pfam" id="PF03732">
    <property type="entry name" value="Retrotrans_gag"/>
    <property type="match status" value="1"/>
</dbReference>